<dbReference type="AlphaFoldDB" id="A0A7Z2VGJ4"/>
<evidence type="ECO:0000256" key="1">
    <source>
        <dbReference type="ARBA" id="ARBA00008875"/>
    </source>
</evidence>
<comment type="similarity">
    <text evidence="1">Belongs to the glycosyl hydrolase 39 family.</text>
</comment>
<proteinExistence type="inferred from homology"/>
<keyword evidence="6" id="KW-1185">Reference proteome</keyword>
<organism evidence="5 6">
    <name type="scientific">Cohnella herbarum</name>
    <dbReference type="NCBI Taxonomy" id="2728023"/>
    <lineage>
        <taxon>Bacteria</taxon>
        <taxon>Bacillati</taxon>
        <taxon>Bacillota</taxon>
        <taxon>Bacilli</taxon>
        <taxon>Bacillales</taxon>
        <taxon>Paenibacillaceae</taxon>
        <taxon>Cohnella</taxon>
    </lineage>
</organism>
<gene>
    <name evidence="5" type="ORF">HH215_06105</name>
</gene>
<dbReference type="InterPro" id="IPR049166">
    <property type="entry name" value="GH39_cat"/>
</dbReference>
<sequence length="440" mass="50331">MDIQIRPDRKSGPLKKLHGVNNGPVSFGSLIDVTEHFRNAAFPLIRLHDVNWPHAWEVDIHTIFPDFGRDPEDPASYDFERTDTYIASILETGAKIVYRLGESIEHTKKKYYVHPPADYEKWAKVCVGIIRHYNEGWANGFHYGIRYWEIWNEPDNPDNQVMWTGTPEQYYDLYRVASLAIKRHDATLKVGGHAATMVNPSFTQAFIAYCREHVLPLDFFTWHTYAGDPEAVAANARLVNRWLEDAGYFDMECHLNEWGFFKSAGEQLWKPVGAEQRHTTFERIKTEEGASFAAALFALLQDCPVHEANYYDAQPHNLFCGLFDRYGVPTKVYDVFRKFNELCGYAQRIETEIEEGASGVYALAATSDSGNSALWISNFGGESREYRISWPGLDSRRGEWLLLDKERRFDGLEASAIASEEDGAVTVFLPKHSVLFAKFD</sequence>
<dbReference type="GO" id="GO:0004553">
    <property type="term" value="F:hydrolase activity, hydrolyzing O-glycosyl compounds"/>
    <property type="evidence" value="ECO:0007669"/>
    <property type="project" value="TreeGrafter"/>
</dbReference>
<evidence type="ECO:0000259" key="4">
    <source>
        <dbReference type="Pfam" id="PF01229"/>
    </source>
</evidence>
<reference evidence="5 6" key="1">
    <citation type="submission" date="2020-04" db="EMBL/GenBank/DDBJ databases">
        <title>Genome sequencing of novel species.</title>
        <authorList>
            <person name="Heo J."/>
            <person name="Kim S.-J."/>
            <person name="Kim J.-S."/>
            <person name="Hong S.-B."/>
            <person name="Kwon S.-W."/>
        </authorList>
    </citation>
    <scope>NUCLEOTIDE SEQUENCE [LARGE SCALE GENOMIC DNA]</scope>
    <source>
        <strain evidence="5 6">MFER-1</strain>
    </source>
</reference>
<dbReference type="InterPro" id="IPR051923">
    <property type="entry name" value="Glycosyl_Hydrolase_39"/>
</dbReference>
<dbReference type="SUPFAM" id="SSF51445">
    <property type="entry name" value="(Trans)glycosidases"/>
    <property type="match status" value="1"/>
</dbReference>
<dbReference type="InterPro" id="IPR017853">
    <property type="entry name" value="GH"/>
</dbReference>
<keyword evidence="2" id="KW-0378">Hydrolase</keyword>
<feature type="domain" description="Glycosyl hydrolases family 39 N-terminal catalytic" evidence="4">
    <location>
        <begin position="43"/>
        <end position="229"/>
    </location>
</feature>
<evidence type="ECO:0000313" key="6">
    <source>
        <dbReference type="Proteomes" id="UP000502248"/>
    </source>
</evidence>
<name>A0A7Z2VGJ4_9BACL</name>
<protein>
    <recommendedName>
        <fullName evidence="4">Glycosyl hydrolases family 39 N-terminal catalytic domain-containing protein</fullName>
    </recommendedName>
</protein>
<dbReference type="Proteomes" id="UP000502248">
    <property type="component" value="Chromosome"/>
</dbReference>
<dbReference type="Pfam" id="PF01229">
    <property type="entry name" value="Glyco_hydro_39"/>
    <property type="match status" value="1"/>
</dbReference>
<dbReference type="Gene3D" id="3.20.20.80">
    <property type="entry name" value="Glycosidases"/>
    <property type="match status" value="1"/>
</dbReference>
<accession>A0A7Z2VGJ4</accession>
<evidence type="ECO:0000256" key="2">
    <source>
        <dbReference type="ARBA" id="ARBA00022801"/>
    </source>
</evidence>
<keyword evidence="3" id="KW-0326">Glycosidase</keyword>
<dbReference type="EMBL" id="CP051680">
    <property type="protein sequence ID" value="QJD82796.1"/>
    <property type="molecule type" value="Genomic_DNA"/>
</dbReference>
<evidence type="ECO:0000256" key="3">
    <source>
        <dbReference type="ARBA" id="ARBA00023295"/>
    </source>
</evidence>
<dbReference type="KEGG" id="cheb:HH215_06105"/>
<dbReference type="RefSeq" id="WP_169279092.1">
    <property type="nucleotide sequence ID" value="NZ_CP051680.1"/>
</dbReference>
<evidence type="ECO:0000313" key="5">
    <source>
        <dbReference type="EMBL" id="QJD82796.1"/>
    </source>
</evidence>
<dbReference type="PANTHER" id="PTHR12631:SF10">
    <property type="entry name" value="BETA-XYLOSIDASE-LIKE PROTEIN-RELATED"/>
    <property type="match status" value="1"/>
</dbReference>
<dbReference type="PANTHER" id="PTHR12631">
    <property type="entry name" value="ALPHA-L-IDURONIDASE"/>
    <property type="match status" value="1"/>
</dbReference>